<dbReference type="GO" id="GO:0005634">
    <property type="term" value="C:nucleus"/>
    <property type="evidence" value="ECO:0007669"/>
    <property type="project" value="UniProtKB-SubCell"/>
</dbReference>
<comment type="subcellular location">
    <subcellularLocation>
        <location evidence="1">Nucleus</location>
    </subcellularLocation>
</comment>
<evidence type="ECO:0000313" key="11">
    <source>
        <dbReference type="Proteomes" id="UP000261520"/>
    </source>
</evidence>
<dbReference type="GO" id="GO:0008270">
    <property type="term" value="F:zinc ion binding"/>
    <property type="evidence" value="ECO:0007669"/>
    <property type="project" value="UniProtKB-KW"/>
</dbReference>
<keyword evidence="11" id="KW-1185">Reference proteome</keyword>
<evidence type="ECO:0000256" key="2">
    <source>
        <dbReference type="ARBA" id="ARBA00022723"/>
    </source>
</evidence>
<dbReference type="Ensembl" id="ENSPMGT00000014501.1">
    <property type="protein sequence ID" value="ENSPMGP00000013591.1"/>
    <property type="gene ID" value="ENSPMGG00000011164.1"/>
</dbReference>
<feature type="domain" description="C2H2-type" evidence="9">
    <location>
        <begin position="194"/>
        <end position="221"/>
    </location>
</feature>
<dbReference type="SMART" id="SM00355">
    <property type="entry name" value="ZnF_C2H2"/>
    <property type="match status" value="5"/>
</dbReference>
<sequence length="275" mass="31433">MTEITQIKEEPEEQSIKQEDEPLPVSQISVCVKTEDTETRGQETHLQLKTEADTGQSSDTDDDDNWSAPFSCSDAQMENNGAQDNHREPQIRDTSPAQTSNQLPTNKSDSETSDSDEETSESDGDSSESDDDDVPDWVHQCPFCTKRFMRRYHYDNHIRTHTGEKPFSCSICKKAFAADSSLKGHMAVHNEPKNNCPVCNKSFVQKSYLKIHMRIHSGERPYSCSLCEKSFTSPSNYSTHMRAHNEDRRYTCDFCGRAFKRSLLAHMENKHDKYE</sequence>
<dbReference type="FunFam" id="3.30.160.60:FF:002075">
    <property type="entry name" value="zinc finger protein 646"/>
    <property type="match status" value="1"/>
</dbReference>
<feature type="compositionally biased region" description="Basic and acidic residues" evidence="8">
    <location>
        <begin position="33"/>
        <end position="52"/>
    </location>
</feature>
<dbReference type="InterPro" id="IPR036236">
    <property type="entry name" value="Znf_C2H2_sf"/>
</dbReference>
<keyword evidence="4 7" id="KW-0863">Zinc-finger</keyword>
<dbReference type="InterPro" id="IPR013087">
    <property type="entry name" value="Znf_C2H2_type"/>
</dbReference>
<evidence type="ECO:0000256" key="7">
    <source>
        <dbReference type="PROSITE-ProRule" id="PRU00042"/>
    </source>
</evidence>
<evidence type="ECO:0000259" key="9">
    <source>
        <dbReference type="PROSITE" id="PS50157"/>
    </source>
</evidence>
<evidence type="ECO:0000256" key="3">
    <source>
        <dbReference type="ARBA" id="ARBA00022737"/>
    </source>
</evidence>
<evidence type="ECO:0000256" key="8">
    <source>
        <dbReference type="SAM" id="MobiDB-lite"/>
    </source>
</evidence>
<protein>
    <recommendedName>
        <fullName evidence="9">C2H2-type domain-containing protein</fullName>
    </recommendedName>
</protein>
<keyword evidence="2" id="KW-0479">Metal-binding</keyword>
<evidence type="ECO:0000256" key="5">
    <source>
        <dbReference type="ARBA" id="ARBA00022833"/>
    </source>
</evidence>
<dbReference type="GO" id="GO:0010468">
    <property type="term" value="P:regulation of gene expression"/>
    <property type="evidence" value="ECO:0007669"/>
    <property type="project" value="TreeGrafter"/>
</dbReference>
<evidence type="ECO:0000313" key="10">
    <source>
        <dbReference type="Ensembl" id="ENSPMGP00000013591.1"/>
    </source>
</evidence>
<dbReference type="SUPFAM" id="SSF57667">
    <property type="entry name" value="beta-beta-alpha zinc fingers"/>
    <property type="match status" value="2"/>
</dbReference>
<feature type="compositionally biased region" description="Basic and acidic residues" evidence="8">
    <location>
        <begin position="1"/>
        <end position="20"/>
    </location>
</feature>
<accession>A0A3B4AAR8</accession>
<feature type="region of interest" description="Disordered" evidence="8">
    <location>
        <begin position="1"/>
        <end position="134"/>
    </location>
</feature>
<evidence type="ECO:0000256" key="4">
    <source>
        <dbReference type="ARBA" id="ARBA00022771"/>
    </source>
</evidence>
<evidence type="ECO:0000256" key="1">
    <source>
        <dbReference type="ARBA" id="ARBA00004123"/>
    </source>
</evidence>
<feature type="domain" description="C2H2-type" evidence="9">
    <location>
        <begin position="167"/>
        <end position="194"/>
    </location>
</feature>
<dbReference type="InterPro" id="IPR050331">
    <property type="entry name" value="Zinc_finger"/>
</dbReference>
<keyword evidence="6" id="KW-0539">Nucleus</keyword>
<feature type="compositionally biased region" description="Acidic residues" evidence="8">
    <location>
        <begin position="111"/>
        <end position="134"/>
    </location>
</feature>
<dbReference type="Pfam" id="PF00096">
    <property type="entry name" value="zf-C2H2"/>
    <property type="match status" value="4"/>
</dbReference>
<dbReference type="STRING" id="409849.ENSPMGP00000013591"/>
<dbReference type="AlphaFoldDB" id="A0A3B4AAR8"/>
<name>A0A3B4AAR8_9GOBI</name>
<dbReference type="FunFam" id="3.30.160.60:FF:000690">
    <property type="entry name" value="Zinc finger protein 354C"/>
    <property type="match status" value="1"/>
</dbReference>
<proteinExistence type="predicted"/>
<evidence type="ECO:0000256" key="6">
    <source>
        <dbReference type="ARBA" id="ARBA00023242"/>
    </source>
</evidence>
<keyword evidence="3" id="KW-0677">Repeat</keyword>
<feature type="compositionally biased region" description="Polar residues" evidence="8">
    <location>
        <begin position="68"/>
        <end position="83"/>
    </location>
</feature>
<dbReference type="PANTHER" id="PTHR16515:SF66">
    <property type="entry name" value="C2H2-TYPE DOMAIN-CONTAINING PROTEIN"/>
    <property type="match status" value="1"/>
</dbReference>
<feature type="compositionally biased region" description="Polar residues" evidence="8">
    <location>
        <begin position="92"/>
        <end position="107"/>
    </location>
</feature>
<reference evidence="10" key="2">
    <citation type="submission" date="2025-09" db="UniProtKB">
        <authorList>
            <consortium name="Ensembl"/>
        </authorList>
    </citation>
    <scope>IDENTIFICATION</scope>
</reference>
<feature type="domain" description="C2H2-type" evidence="9">
    <location>
        <begin position="222"/>
        <end position="249"/>
    </location>
</feature>
<dbReference type="Proteomes" id="UP000261520">
    <property type="component" value="Unplaced"/>
</dbReference>
<dbReference type="Gene3D" id="3.30.160.60">
    <property type="entry name" value="Classic Zinc Finger"/>
    <property type="match status" value="5"/>
</dbReference>
<dbReference type="PROSITE" id="PS00028">
    <property type="entry name" value="ZINC_FINGER_C2H2_1"/>
    <property type="match status" value="4"/>
</dbReference>
<organism evidence="10 11">
    <name type="scientific">Periophthalmus magnuspinnatus</name>
    <dbReference type="NCBI Taxonomy" id="409849"/>
    <lineage>
        <taxon>Eukaryota</taxon>
        <taxon>Metazoa</taxon>
        <taxon>Chordata</taxon>
        <taxon>Craniata</taxon>
        <taxon>Vertebrata</taxon>
        <taxon>Euteleostomi</taxon>
        <taxon>Actinopterygii</taxon>
        <taxon>Neopterygii</taxon>
        <taxon>Teleostei</taxon>
        <taxon>Neoteleostei</taxon>
        <taxon>Acanthomorphata</taxon>
        <taxon>Gobiaria</taxon>
        <taxon>Gobiiformes</taxon>
        <taxon>Gobioidei</taxon>
        <taxon>Gobiidae</taxon>
        <taxon>Oxudercinae</taxon>
        <taxon>Periophthalmus</taxon>
    </lineage>
</organism>
<dbReference type="FunFam" id="3.30.160.60:FF:000625">
    <property type="entry name" value="Zinc finger protein 536"/>
    <property type="match status" value="1"/>
</dbReference>
<keyword evidence="5" id="KW-0862">Zinc</keyword>
<dbReference type="PANTHER" id="PTHR16515">
    <property type="entry name" value="PR DOMAIN ZINC FINGER PROTEIN"/>
    <property type="match status" value="1"/>
</dbReference>
<feature type="domain" description="C2H2-type" evidence="9">
    <location>
        <begin position="139"/>
        <end position="166"/>
    </location>
</feature>
<dbReference type="PROSITE" id="PS50157">
    <property type="entry name" value="ZINC_FINGER_C2H2_2"/>
    <property type="match status" value="4"/>
</dbReference>
<reference evidence="10" key="1">
    <citation type="submission" date="2025-08" db="UniProtKB">
        <authorList>
            <consortium name="Ensembl"/>
        </authorList>
    </citation>
    <scope>IDENTIFICATION</scope>
</reference>